<evidence type="ECO:0000313" key="3">
    <source>
        <dbReference type="Proteomes" id="UP001337655"/>
    </source>
</evidence>
<comment type="caution">
    <text evidence="2">The sequence shown here is derived from an EMBL/GenBank/DDBJ whole genome shotgun (WGS) entry which is preliminary data.</text>
</comment>
<dbReference type="Proteomes" id="UP001337655">
    <property type="component" value="Unassembled WGS sequence"/>
</dbReference>
<feature type="region of interest" description="Disordered" evidence="1">
    <location>
        <begin position="123"/>
        <end position="144"/>
    </location>
</feature>
<protein>
    <submittedName>
        <fullName evidence="2">Uncharacterized protein</fullName>
    </submittedName>
</protein>
<keyword evidence="3" id="KW-1185">Reference proteome</keyword>
<accession>A0AAV9P7C5</accession>
<sequence length="232" mass="25445">MAIIGESFESTSTILPGIFYVQAKALCKAFRATGSKDLFAAFQRLIEALRVAEALNHRNAGPFRLIDVVFAGSVGPTRTTVRDGRALDSDIRLTMGLLTGPSNGAPEWVREKAGVVLLLRRSRSMPPQEQEGSPPGIIGGGHRNSTAGMLTEGEVEEMIREEAAEQKREVQRANGYHGYPFTPKYRRAAGTMKEAWWKTPGLDAMPLEEVFSMPTSGRTVAKRDSGMEFDEE</sequence>
<dbReference type="AlphaFoldDB" id="A0AAV9P7C5"/>
<reference evidence="2 3" key="1">
    <citation type="submission" date="2023-08" db="EMBL/GenBank/DDBJ databases">
        <title>Black Yeasts Isolated from many extreme environments.</title>
        <authorList>
            <person name="Coleine C."/>
            <person name="Stajich J.E."/>
            <person name="Selbmann L."/>
        </authorList>
    </citation>
    <scope>NUCLEOTIDE SEQUENCE [LARGE SCALE GENOMIC DNA]</scope>
    <source>
        <strain evidence="2 3">CCFEE 5935</strain>
    </source>
</reference>
<evidence type="ECO:0000313" key="2">
    <source>
        <dbReference type="EMBL" id="KAK5167183.1"/>
    </source>
</evidence>
<evidence type="ECO:0000256" key="1">
    <source>
        <dbReference type="SAM" id="MobiDB-lite"/>
    </source>
</evidence>
<proteinExistence type="predicted"/>
<dbReference type="RefSeq" id="XP_064656991.1">
    <property type="nucleotide sequence ID" value="XM_064805149.1"/>
</dbReference>
<name>A0AAV9P7C5_9PEZI</name>
<dbReference type="GeneID" id="89929248"/>
<organism evidence="2 3">
    <name type="scientific">Saxophila tyrrhenica</name>
    <dbReference type="NCBI Taxonomy" id="1690608"/>
    <lineage>
        <taxon>Eukaryota</taxon>
        <taxon>Fungi</taxon>
        <taxon>Dikarya</taxon>
        <taxon>Ascomycota</taxon>
        <taxon>Pezizomycotina</taxon>
        <taxon>Dothideomycetes</taxon>
        <taxon>Dothideomycetidae</taxon>
        <taxon>Mycosphaerellales</taxon>
        <taxon>Extremaceae</taxon>
        <taxon>Saxophila</taxon>
    </lineage>
</organism>
<gene>
    <name evidence="2" type="ORF">LTR77_007914</name>
</gene>
<dbReference type="EMBL" id="JAVRRT010000012">
    <property type="protein sequence ID" value="KAK5167183.1"/>
    <property type="molecule type" value="Genomic_DNA"/>
</dbReference>